<dbReference type="InterPro" id="IPR050522">
    <property type="entry name" value="Ribosomal_protein_eL43"/>
</dbReference>
<comment type="similarity">
    <text evidence="1">Belongs to the eukaryotic ribosomal protein eL43 family.</text>
</comment>
<keyword evidence="5" id="KW-1185">Reference proteome</keyword>
<dbReference type="GO" id="GO:0006412">
    <property type="term" value="P:translation"/>
    <property type="evidence" value="ECO:0007669"/>
    <property type="project" value="InterPro"/>
</dbReference>
<evidence type="ECO:0000313" key="5">
    <source>
        <dbReference type="Proteomes" id="UP001321760"/>
    </source>
</evidence>
<organism evidence="4 5">
    <name type="scientific">Podospora aff. communis PSN243</name>
    <dbReference type="NCBI Taxonomy" id="3040156"/>
    <lineage>
        <taxon>Eukaryota</taxon>
        <taxon>Fungi</taxon>
        <taxon>Dikarya</taxon>
        <taxon>Ascomycota</taxon>
        <taxon>Pezizomycotina</taxon>
        <taxon>Sordariomycetes</taxon>
        <taxon>Sordariomycetidae</taxon>
        <taxon>Sordariales</taxon>
        <taxon>Podosporaceae</taxon>
        <taxon>Podospora</taxon>
    </lineage>
</organism>
<dbReference type="Pfam" id="PF01780">
    <property type="entry name" value="Ribosomal_L37ae"/>
    <property type="match status" value="1"/>
</dbReference>
<dbReference type="SUPFAM" id="SSF57829">
    <property type="entry name" value="Zn-binding ribosomal proteins"/>
    <property type="match status" value="1"/>
</dbReference>
<evidence type="ECO:0000256" key="3">
    <source>
        <dbReference type="ARBA" id="ARBA00023274"/>
    </source>
</evidence>
<gene>
    <name evidence="4" type="ORF">QBC34DRAFT_456284</name>
</gene>
<dbReference type="NCBIfam" id="TIGR00280">
    <property type="entry name" value="eL43_euk_arch"/>
    <property type="match status" value="1"/>
</dbReference>
<dbReference type="Proteomes" id="UP001321760">
    <property type="component" value="Unassembled WGS sequence"/>
</dbReference>
<dbReference type="PANTHER" id="PTHR48129">
    <property type="entry name" value="60S RIBOSOMAL PROTEIN L37A"/>
    <property type="match status" value="1"/>
</dbReference>
<dbReference type="GO" id="GO:0005840">
    <property type="term" value="C:ribosome"/>
    <property type="evidence" value="ECO:0007669"/>
    <property type="project" value="UniProtKB-KW"/>
</dbReference>
<dbReference type="Gene3D" id="2.20.25.30">
    <property type="match status" value="1"/>
</dbReference>
<keyword evidence="2 4" id="KW-0689">Ribosomal protein</keyword>
<dbReference type="PANTHER" id="PTHR48129:SF1">
    <property type="entry name" value="LARGE RIBOSOMAL SUBUNIT PROTEIN EL43"/>
    <property type="match status" value="1"/>
</dbReference>
<dbReference type="EMBL" id="MU865924">
    <property type="protein sequence ID" value="KAK4452280.1"/>
    <property type="molecule type" value="Genomic_DNA"/>
</dbReference>
<accession>A0AAV9GX59</accession>
<comment type="caution">
    <text evidence="4">The sequence shown here is derived from an EMBL/GenBank/DDBJ whole genome shotgun (WGS) entry which is preliminary data.</text>
</comment>
<sequence length="103" mass="11403">MTKRTKSKCKSAPSLEVGIAGKYGVRYGASLRKQMRRLETPQHARYTCTFCCKTSVKRVATGIWKCNRCNKTMTGGAYLLSTPTATAVRATIRRLREAVTTPA</sequence>
<evidence type="ECO:0000313" key="4">
    <source>
        <dbReference type="EMBL" id="KAK4452280.1"/>
    </source>
</evidence>
<dbReference type="InterPro" id="IPR011332">
    <property type="entry name" value="Ribosomal_zn-bd"/>
</dbReference>
<dbReference type="AlphaFoldDB" id="A0AAV9GX59"/>
<evidence type="ECO:0000256" key="2">
    <source>
        <dbReference type="ARBA" id="ARBA00022980"/>
    </source>
</evidence>
<dbReference type="InterPro" id="IPR011331">
    <property type="entry name" value="Ribosomal_eL37/eL43"/>
</dbReference>
<dbReference type="GO" id="GO:1990904">
    <property type="term" value="C:ribonucleoprotein complex"/>
    <property type="evidence" value="ECO:0007669"/>
    <property type="project" value="UniProtKB-KW"/>
</dbReference>
<evidence type="ECO:0000256" key="1">
    <source>
        <dbReference type="ARBA" id="ARBA00008672"/>
    </source>
</evidence>
<dbReference type="NCBIfam" id="NF003058">
    <property type="entry name" value="PRK03976.1"/>
    <property type="match status" value="1"/>
</dbReference>
<dbReference type="GO" id="GO:0003735">
    <property type="term" value="F:structural constituent of ribosome"/>
    <property type="evidence" value="ECO:0007669"/>
    <property type="project" value="InterPro"/>
</dbReference>
<protein>
    <submittedName>
        <fullName evidence="4">60S ribosomal protein L43</fullName>
    </submittedName>
</protein>
<name>A0AAV9GX59_9PEZI</name>
<reference evidence="4" key="2">
    <citation type="submission" date="2023-05" db="EMBL/GenBank/DDBJ databases">
        <authorList>
            <consortium name="Lawrence Berkeley National Laboratory"/>
            <person name="Steindorff A."/>
            <person name="Hensen N."/>
            <person name="Bonometti L."/>
            <person name="Westerberg I."/>
            <person name="Brannstrom I.O."/>
            <person name="Guillou S."/>
            <person name="Cros-Aarteil S."/>
            <person name="Calhoun S."/>
            <person name="Haridas S."/>
            <person name="Kuo A."/>
            <person name="Mondo S."/>
            <person name="Pangilinan J."/>
            <person name="Riley R."/>
            <person name="Labutti K."/>
            <person name="Andreopoulos B."/>
            <person name="Lipzen A."/>
            <person name="Chen C."/>
            <person name="Yanf M."/>
            <person name="Daum C."/>
            <person name="Ng V."/>
            <person name="Clum A."/>
            <person name="Ohm R."/>
            <person name="Martin F."/>
            <person name="Silar P."/>
            <person name="Natvig D."/>
            <person name="Lalanne C."/>
            <person name="Gautier V."/>
            <person name="Ament-Velasquez S.L."/>
            <person name="Kruys A."/>
            <person name="Hutchinson M.I."/>
            <person name="Powell A.J."/>
            <person name="Barry K."/>
            <person name="Miller A.N."/>
            <person name="Grigoriev I.V."/>
            <person name="Debuchy R."/>
            <person name="Gladieux P."/>
            <person name="Thoren M.H."/>
            <person name="Johannesson H."/>
        </authorList>
    </citation>
    <scope>NUCLEOTIDE SEQUENCE</scope>
    <source>
        <strain evidence="4">PSN243</strain>
    </source>
</reference>
<reference evidence="4" key="1">
    <citation type="journal article" date="2023" name="Mol. Phylogenet. Evol.">
        <title>Genome-scale phylogeny and comparative genomics of the fungal order Sordariales.</title>
        <authorList>
            <person name="Hensen N."/>
            <person name="Bonometti L."/>
            <person name="Westerberg I."/>
            <person name="Brannstrom I.O."/>
            <person name="Guillou S."/>
            <person name="Cros-Aarteil S."/>
            <person name="Calhoun S."/>
            <person name="Haridas S."/>
            <person name="Kuo A."/>
            <person name="Mondo S."/>
            <person name="Pangilinan J."/>
            <person name="Riley R."/>
            <person name="LaButti K."/>
            <person name="Andreopoulos B."/>
            <person name="Lipzen A."/>
            <person name="Chen C."/>
            <person name="Yan M."/>
            <person name="Daum C."/>
            <person name="Ng V."/>
            <person name="Clum A."/>
            <person name="Steindorff A."/>
            <person name="Ohm R.A."/>
            <person name="Martin F."/>
            <person name="Silar P."/>
            <person name="Natvig D.O."/>
            <person name="Lalanne C."/>
            <person name="Gautier V."/>
            <person name="Ament-Velasquez S.L."/>
            <person name="Kruys A."/>
            <person name="Hutchinson M.I."/>
            <person name="Powell A.J."/>
            <person name="Barry K."/>
            <person name="Miller A.N."/>
            <person name="Grigoriev I.V."/>
            <person name="Debuchy R."/>
            <person name="Gladieux P."/>
            <person name="Hiltunen Thoren M."/>
            <person name="Johannesson H."/>
        </authorList>
    </citation>
    <scope>NUCLEOTIDE SEQUENCE</scope>
    <source>
        <strain evidence="4">PSN243</strain>
    </source>
</reference>
<dbReference type="HAMAP" id="MF_00327">
    <property type="entry name" value="Ribosomal_eL43"/>
    <property type="match status" value="1"/>
</dbReference>
<proteinExistence type="inferred from homology"/>
<keyword evidence="3" id="KW-0687">Ribonucleoprotein</keyword>
<dbReference type="InterPro" id="IPR002674">
    <property type="entry name" value="Ribosomal_eL43"/>
</dbReference>